<dbReference type="PANTHER" id="PTHR10695:SF46">
    <property type="entry name" value="BIFUNCTIONAL COENZYME A SYNTHASE-RELATED"/>
    <property type="match status" value="1"/>
</dbReference>
<keyword evidence="5" id="KW-0963">Cytoplasm</keyword>
<evidence type="ECO:0000256" key="2">
    <source>
        <dbReference type="ARBA" id="ARBA00022741"/>
    </source>
</evidence>
<protein>
    <recommendedName>
        <fullName evidence="5 6">Dephospho-CoA kinase</fullName>
        <ecNumber evidence="5 6">2.7.1.24</ecNumber>
    </recommendedName>
    <alternativeName>
        <fullName evidence="5">Dephosphocoenzyme A kinase</fullName>
    </alternativeName>
</protein>
<comment type="caution">
    <text evidence="7">The sequence shown here is derived from an EMBL/GenBank/DDBJ whole genome shotgun (WGS) entry which is preliminary data.</text>
</comment>
<dbReference type="InterPro" id="IPR001977">
    <property type="entry name" value="Depp_CoAkinase"/>
</dbReference>
<evidence type="ECO:0000256" key="3">
    <source>
        <dbReference type="ARBA" id="ARBA00022840"/>
    </source>
</evidence>
<reference evidence="7" key="1">
    <citation type="journal article" date="2020" name="mSystems">
        <title>Genome- and Community-Level Interaction Insights into Carbon Utilization and Element Cycling Functions of Hydrothermarchaeota in Hydrothermal Sediment.</title>
        <authorList>
            <person name="Zhou Z."/>
            <person name="Liu Y."/>
            <person name="Xu W."/>
            <person name="Pan J."/>
            <person name="Luo Z.H."/>
            <person name="Li M."/>
        </authorList>
    </citation>
    <scope>NUCLEOTIDE SEQUENCE [LARGE SCALE GENOMIC DNA]</scope>
    <source>
        <strain evidence="7">SpSt-508</strain>
    </source>
</reference>
<dbReference type="AlphaFoldDB" id="A0A7C4LK89"/>
<dbReference type="GO" id="GO:0015937">
    <property type="term" value="P:coenzyme A biosynthetic process"/>
    <property type="evidence" value="ECO:0007669"/>
    <property type="project" value="UniProtKB-UniRule"/>
</dbReference>
<name>A0A7C4LK89_9PLAN</name>
<dbReference type="HAMAP" id="MF_00376">
    <property type="entry name" value="Dephospho_CoA_kinase"/>
    <property type="match status" value="1"/>
</dbReference>
<feature type="binding site" evidence="5">
    <location>
        <begin position="16"/>
        <end position="21"/>
    </location>
    <ligand>
        <name>ATP</name>
        <dbReference type="ChEBI" id="CHEBI:30616"/>
    </ligand>
</feature>
<accession>A0A7C4LK89</accession>
<dbReference type="PROSITE" id="PS51219">
    <property type="entry name" value="DPCK"/>
    <property type="match status" value="1"/>
</dbReference>
<keyword evidence="5 7" id="KW-0808">Transferase</keyword>
<comment type="catalytic activity">
    <reaction evidence="5">
        <text>3'-dephospho-CoA + ATP = ADP + CoA + H(+)</text>
        <dbReference type="Rhea" id="RHEA:18245"/>
        <dbReference type="ChEBI" id="CHEBI:15378"/>
        <dbReference type="ChEBI" id="CHEBI:30616"/>
        <dbReference type="ChEBI" id="CHEBI:57287"/>
        <dbReference type="ChEBI" id="CHEBI:57328"/>
        <dbReference type="ChEBI" id="CHEBI:456216"/>
        <dbReference type="EC" id="2.7.1.24"/>
    </reaction>
</comment>
<evidence type="ECO:0000256" key="1">
    <source>
        <dbReference type="ARBA" id="ARBA00009018"/>
    </source>
</evidence>
<comment type="subcellular location">
    <subcellularLocation>
        <location evidence="5">Cytoplasm</location>
    </subcellularLocation>
</comment>
<evidence type="ECO:0000256" key="5">
    <source>
        <dbReference type="HAMAP-Rule" id="MF_00376"/>
    </source>
</evidence>
<dbReference type="Pfam" id="PF01121">
    <property type="entry name" value="CoaE"/>
    <property type="match status" value="1"/>
</dbReference>
<comment type="similarity">
    <text evidence="1 5">Belongs to the CoaE family.</text>
</comment>
<keyword evidence="2 5" id="KW-0547">Nucleotide-binding</keyword>
<dbReference type="InterPro" id="IPR027417">
    <property type="entry name" value="P-loop_NTPase"/>
</dbReference>
<dbReference type="NCBIfam" id="TIGR00152">
    <property type="entry name" value="dephospho-CoA kinase"/>
    <property type="match status" value="1"/>
</dbReference>
<dbReference type="Gene3D" id="3.40.50.300">
    <property type="entry name" value="P-loop containing nucleotide triphosphate hydrolases"/>
    <property type="match status" value="1"/>
</dbReference>
<proteinExistence type="inferred from homology"/>
<comment type="pathway">
    <text evidence="5">Cofactor biosynthesis; coenzyme A biosynthesis; CoA from (R)-pantothenate: step 5/5.</text>
</comment>
<dbReference type="PANTHER" id="PTHR10695">
    <property type="entry name" value="DEPHOSPHO-COA KINASE-RELATED"/>
    <property type="match status" value="1"/>
</dbReference>
<sequence length="215" mass="23640">MSGDRIPVIGMVGGIGSGKSTLARWVAERYPVVAIDADRIGHQVLERPDVIRRLREQLGDDILNEQGNIDRARLARRVFGDTPAHHADRQRLEQIVHPEIQQDIERTVAGLDPSATCCVLLDAAVLLESGWDRICDFVIFVDAPEALRHHRITSLRGWSADELARRSASQWPLERKRSAATALVDNAGPIDESGARLWNVVQRLVPGCGRGPGAG</sequence>
<dbReference type="SUPFAM" id="SSF52540">
    <property type="entry name" value="P-loop containing nucleoside triphosphate hydrolases"/>
    <property type="match status" value="1"/>
</dbReference>
<keyword evidence="3 5" id="KW-0067">ATP-binding</keyword>
<dbReference type="GO" id="GO:0004140">
    <property type="term" value="F:dephospho-CoA kinase activity"/>
    <property type="evidence" value="ECO:0007669"/>
    <property type="project" value="UniProtKB-UniRule"/>
</dbReference>
<dbReference type="GO" id="GO:0005737">
    <property type="term" value="C:cytoplasm"/>
    <property type="evidence" value="ECO:0007669"/>
    <property type="project" value="UniProtKB-SubCell"/>
</dbReference>
<evidence type="ECO:0000256" key="4">
    <source>
        <dbReference type="ARBA" id="ARBA00022993"/>
    </source>
</evidence>
<keyword evidence="5 7" id="KW-0418">Kinase</keyword>
<dbReference type="GO" id="GO:0005524">
    <property type="term" value="F:ATP binding"/>
    <property type="evidence" value="ECO:0007669"/>
    <property type="project" value="UniProtKB-UniRule"/>
</dbReference>
<dbReference type="EC" id="2.7.1.24" evidence="5 6"/>
<evidence type="ECO:0000313" key="7">
    <source>
        <dbReference type="EMBL" id="HGT38754.1"/>
    </source>
</evidence>
<keyword evidence="4 5" id="KW-0173">Coenzyme A biosynthesis</keyword>
<evidence type="ECO:0000256" key="6">
    <source>
        <dbReference type="NCBIfam" id="TIGR00152"/>
    </source>
</evidence>
<dbReference type="EMBL" id="DSVQ01000012">
    <property type="protein sequence ID" value="HGT38754.1"/>
    <property type="molecule type" value="Genomic_DNA"/>
</dbReference>
<dbReference type="UniPathway" id="UPA00241">
    <property type="reaction ID" value="UER00356"/>
</dbReference>
<gene>
    <name evidence="5" type="primary">coaE</name>
    <name evidence="7" type="ORF">ENS64_05755</name>
</gene>
<comment type="function">
    <text evidence="5">Catalyzes the phosphorylation of the 3'-hydroxyl group of dephosphocoenzyme A to form coenzyme A.</text>
</comment>
<dbReference type="CDD" id="cd02022">
    <property type="entry name" value="DPCK"/>
    <property type="match status" value="1"/>
</dbReference>
<organism evidence="7">
    <name type="scientific">Schlesneria paludicola</name>
    <dbReference type="NCBI Taxonomy" id="360056"/>
    <lineage>
        <taxon>Bacteria</taxon>
        <taxon>Pseudomonadati</taxon>
        <taxon>Planctomycetota</taxon>
        <taxon>Planctomycetia</taxon>
        <taxon>Planctomycetales</taxon>
        <taxon>Planctomycetaceae</taxon>
        <taxon>Schlesneria</taxon>
    </lineage>
</organism>